<dbReference type="InterPro" id="IPR014710">
    <property type="entry name" value="RmlC-like_jellyroll"/>
</dbReference>
<dbReference type="KEGG" id="acel:acsn021_44300"/>
<evidence type="ECO:0000256" key="1">
    <source>
        <dbReference type="SAM" id="Coils"/>
    </source>
</evidence>
<dbReference type="InterPro" id="IPR000595">
    <property type="entry name" value="cNMP-bd_dom"/>
</dbReference>
<proteinExistence type="predicted"/>
<dbReference type="AlphaFoldDB" id="A0A6S6RDR3"/>
<dbReference type="InterPro" id="IPR018490">
    <property type="entry name" value="cNMP-bd_dom_sf"/>
</dbReference>
<organism evidence="3 4">
    <name type="scientific">Anaerocolumna cellulosilytica</name>
    <dbReference type="NCBI Taxonomy" id="433286"/>
    <lineage>
        <taxon>Bacteria</taxon>
        <taxon>Bacillati</taxon>
        <taxon>Bacillota</taxon>
        <taxon>Clostridia</taxon>
        <taxon>Lachnospirales</taxon>
        <taxon>Lachnospiraceae</taxon>
        <taxon>Anaerocolumna</taxon>
    </lineage>
</organism>
<name>A0A6S6RDR3_9FIRM</name>
<gene>
    <name evidence="3" type="ORF">acsn021_44300</name>
</gene>
<reference evidence="3 4" key="1">
    <citation type="journal article" date="2016" name="Int. J. Syst. Evol. Microbiol.">
        <title>Descriptions of Anaerotaenia torta gen. nov., sp. nov. and Anaerocolumna cellulosilytica gen. nov., sp. nov. isolated from a methanogenic reactor of cattle waste.</title>
        <authorList>
            <person name="Uek A."/>
            <person name="Ohtaki Y."/>
            <person name="Kaku N."/>
            <person name="Ueki K."/>
        </authorList>
    </citation>
    <scope>NUCLEOTIDE SEQUENCE [LARGE SCALE GENOMIC DNA]</scope>
    <source>
        <strain evidence="3 4">SN021</strain>
    </source>
</reference>
<dbReference type="PROSITE" id="PS50042">
    <property type="entry name" value="CNMP_BINDING_3"/>
    <property type="match status" value="1"/>
</dbReference>
<feature type="coiled-coil region" evidence="1">
    <location>
        <begin position="654"/>
        <end position="681"/>
    </location>
</feature>
<dbReference type="SUPFAM" id="SSF51206">
    <property type="entry name" value="cAMP-binding domain-like"/>
    <property type="match status" value="1"/>
</dbReference>
<accession>A0A6S6RDR3</accession>
<protein>
    <recommendedName>
        <fullName evidence="2">Cyclic nucleotide-binding domain-containing protein</fullName>
    </recommendedName>
</protein>
<keyword evidence="4" id="KW-1185">Reference proteome</keyword>
<evidence type="ECO:0000259" key="2">
    <source>
        <dbReference type="PROSITE" id="PS50042"/>
    </source>
</evidence>
<sequence length="778" mass="90927">MGMKVNNYAVNQADKGTIIYDAGEQIKSVSIIIKGRVQAVNNGSKVLLGSGNFIGVADLFSGQYINNYTAYDEVLFYCFPVQTTDELAEVFTSNKDYKGLMAASLTRYVSELEKAYHALKTTAEQLYHFIDKNNRIYTDTGNRLGYPVTVIPSIKDMELYDSDYTIDERKLDYYKECAKIPVDTWKSFCSSGDTVTLYLVEETAELASQLISECGELTEYIKELFFCLMNNSEDCLFKCFATLAISIDEKGGYSGDVIKIIDSIIDQINMVEKIFEEKVGYDLEVERKRMEEIYYFLLSKSSNRKEQMENNFMYTESEVKEVTEELKDSLVQILNYSGQTKEKADDFKQAIVDYINLKDKMSTDDTTRVLRKKLMVHFYEVYELVFLKSCTDRTIPKVIDLFLKYAYMDERMLSGEQLRELYYLEEEEEDFGSCPVYNIKSWLTCILKGEKEPSKNEFDQDYVDMLREKKKRGEITIEEEKQALENPVQKVLYEMRNMFRYNHRLVNGQISTFVPFLFGDNVVKGFKTLLATKRKVNEVVNELLEIDYSIFHREILYVNPEKKIVKEYIMKQVFPDIILFPTVGCNGVMWQEITGKRKSNEGRFMLPIFIEGSLKDILVKIFGKFRWELCRSIQGTAWNNIKEKSLTSEYADYIQFYRKNRDLSEEMKEKLKAQIQKGRNNYREVFVIDYEAWVKSEANGGLRLNRVARGILATYCPFARSIRERIKGQPLFADAMDRFNRNNLKKVKELDLRYRALEKEGVEITEELKETYVFYKEL</sequence>
<dbReference type="EMBL" id="AP023367">
    <property type="protein sequence ID" value="BCJ96861.1"/>
    <property type="molecule type" value="Genomic_DNA"/>
</dbReference>
<feature type="coiled-coil region" evidence="1">
    <location>
        <begin position="740"/>
        <end position="767"/>
    </location>
</feature>
<evidence type="ECO:0000313" key="4">
    <source>
        <dbReference type="Proteomes" id="UP000515561"/>
    </source>
</evidence>
<dbReference type="Gene3D" id="2.60.120.10">
    <property type="entry name" value="Jelly Rolls"/>
    <property type="match status" value="1"/>
</dbReference>
<evidence type="ECO:0000313" key="3">
    <source>
        <dbReference type="EMBL" id="BCJ96861.1"/>
    </source>
</evidence>
<keyword evidence="1" id="KW-0175">Coiled coil</keyword>
<dbReference type="Proteomes" id="UP000515561">
    <property type="component" value="Chromosome"/>
</dbReference>
<feature type="domain" description="Cyclic nucleotide-binding" evidence="2">
    <location>
        <begin position="1"/>
        <end position="55"/>
    </location>
</feature>